<keyword evidence="3" id="KW-1185">Reference proteome</keyword>
<dbReference type="EMBL" id="JARKIE010000028">
    <property type="protein sequence ID" value="KAJ7697903.1"/>
    <property type="molecule type" value="Genomic_DNA"/>
</dbReference>
<protein>
    <submittedName>
        <fullName evidence="2">Uncharacterized protein</fullName>
    </submittedName>
</protein>
<organism evidence="2 3">
    <name type="scientific">Mycena rosella</name>
    <name type="common">Pink bonnet</name>
    <name type="synonym">Agaricus rosellus</name>
    <dbReference type="NCBI Taxonomy" id="1033263"/>
    <lineage>
        <taxon>Eukaryota</taxon>
        <taxon>Fungi</taxon>
        <taxon>Dikarya</taxon>
        <taxon>Basidiomycota</taxon>
        <taxon>Agaricomycotina</taxon>
        <taxon>Agaricomycetes</taxon>
        <taxon>Agaricomycetidae</taxon>
        <taxon>Agaricales</taxon>
        <taxon>Marasmiineae</taxon>
        <taxon>Mycenaceae</taxon>
        <taxon>Mycena</taxon>
    </lineage>
</organism>
<feature type="non-terminal residue" evidence="2">
    <location>
        <position position="205"/>
    </location>
</feature>
<dbReference type="Proteomes" id="UP001221757">
    <property type="component" value="Unassembled WGS sequence"/>
</dbReference>
<evidence type="ECO:0000256" key="1">
    <source>
        <dbReference type="SAM" id="MobiDB-lite"/>
    </source>
</evidence>
<evidence type="ECO:0000313" key="3">
    <source>
        <dbReference type="Proteomes" id="UP001221757"/>
    </source>
</evidence>
<name>A0AAD7DSD4_MYCRO</name>
<feature type="non-terminal residue" evidence="2">
    <location>
        <position position="1"/>
    </location>
</feature>
<dbReference type="AlphaFoldDB" id="A0AAD7DSD4"/>
<proteinExistence type="predicted"/>
<accession>A0AAD7DSD4</accession>
<feature type="compositionally biased region" description="Pro residues" evidence="1">
    <location>
        <begin position="1"/>
        <end position="11"/>
    </location>
</feature>
<feature type="region of interest" description="Disordered" evidence="1">
    <location>
        <begin position="1"/>
        <end position="23"/>
    </location>
</feature>
<reference evidence="2" key="1">
    <citation type="submission" date="2023-03" db="EMBL/GenBank/DDBJ databases">
        <title>Massive genome expansion in bonnet fungi (Mycena s.s.) driven by repeated elements and novel gene families across ecological guilds.</title>
        <authorList>
            <consortium name="Lawrence Berkeley National Laboratory"/>
            <person name="Harder C.B."/>
            <person name="Miyauchi S."/>
            <person name="Viragh M."/>
            <person name="Kuo A."/>
            <person name="Thoen E."/>
            <person name="Andreopoulos B."/>
            <person name="Lu D."/>
            <person name="Skrede I."/>
            <person name="Drula E."/>
            <person name="Henrissat B."/>
            <person name="Morin E."/>
            <person name="Kohler A."/>
            <person name="Barry K."/>
            <person name="LaButti K."/>
            <person name="Morin E."/>
            <person name="Salamov A."/>
            <person name="Lipzen A."/>
            <person name="Mereny Z."/>
            <person name="Hegedus B."/>
            <person name="Baldrian P."/>
            <person name="Stursova M."/>
            <person name="Weitz H."/>
            <person name="Taylor A."/>
            <person name="Grigoriev I.V."/>
            <person name="Nagy L.G."/>
            <person name="Martin F."/>
            <person name="Kauserud H."/>
        </authorList>
    </citation>
    <scope>NUCLEOTIDE SEQUENCE</scope>
    <source>
        <strain evidence="2">CBHHK067</strain>
    </source>
</reference>
<evidence type="ECO:0000313" key="2">
    <source>
        <dbReference type="EMBL" id="KAJ7697903.1"/>
    </source>
</evidence>
<sequence>INMAATPPPMPARGDRGAPAFDSSKPRELHRYFSDLEFHFTRSGVTDSTEKKKHATRFLSVDDQDVWESLTEFAPANTYDEFKTAVLKLYPGTDVNRKFSLADLDALVGEYARVGILSKGDYSEFYRQFLVITQYLISRQRLSLAEQSRAFRRAIAPASLWDRVHQRLQIKQPDVHPDDHYDLPDLHEAVEFVLANTSNGPVATA</sequence>
<comment type="caution">
    <text evidence="2">The sequence shown here is derived from an EMBL/GenBank/DDBJ whole genome shotgun (WGS) entry which is preliminary data.</text>
</comment>
<gene>
    <name evidence="2" type="ORF">B0H17DRAFT_852206</name>
</gene>